<evidence type="ECO:0000313" key="2">
    <source>
        <dbReference type="EMBL" id="NKY54517.1"/>
    </source>
</evidence>
<keyword evidence="1" id="KW-1133">Transmembrane helix</keyword>
<sequence>MTFALTITIMTFCCGIIIGFACWWPPHEDKPTVITIQRRLAYESYCRQLETQWPARTETELNRELVLARLHAITGPQ</sequence>
<proteinExistence type="predicted"/>
<dbReference type="Proteomes" id="UP000565711">
    <property type="component" value="Unassembled WGS sequence"/>
</dbReference>
<accession>A0A846Y6P6</accession>
<organism evidence="2 3">
    <name type="scientific">Nocardia vermiculata</name>
    <dbReference type="NCBI Taxonomy" id="257274"/>
    <lineage>
        <taxon>Bacteria</taxon>
        <taxon>Bacillati</taxon>
        <taxon>Actinomycetota</taxon>
        <taxon>Actinomycetes</taxon>
        <taxon>Mycobacteriales</taxon>
        <taxon>Nocardiaceae</taxon>
        <taxon>Nocardia</taxon>
    </lineage>
</organism>
<dbReference type="EMBL" id="JAAXOP010000032">
    <property type="protein sequence ID" value="NKY54517.1"/>
    <property type="molecule type" value="Genomic_DNA"/>
</dbReference>
<dbReference type="AlphaFoldDB" id="A0A846Y6P6"/>
<feature type="transmembrane region" description="Helical" evidence="1">
    <location>
        <begin position="6"/>
        <end position="24"/>
    </location>
</feature>
<keyword evidence="1" id="KW-0472">Membrane</keyword>
<reference evidence="2 3" key="1">
    <citation type="submission" date="2020-04" db="EMBL/GenBank/DDBJ databases">
        <title>MicrobeNet Type strains.</title>
        <authorList>
            <person name="Nicholson A.C."/>
        </authorList>
    </citation>
    <scope>NUCLEOTIDE SEQUENCE [LARGE SCALE GENOMIC DNA]</scope>
    <source>
        <strain evidence="2 3">JCM 12354</strain>
    </source>
</reference>
<gene>
    <name evidence="2" type="ORF">HGA08_30510</name>
</gene>
<protein>
    <submittedName>
        <fullName evidence="2">Uncharacterized protein</fullName>
    </submittedName>
</protein>
<evidence type="ECO:0000313" key="3">
    <source>
        <dbReference type="Proteomes" id="UP000565711"/>
    </source>
</evidence>
<name>A0A846Y6P6_9NOCA</name>
<dbReference type="RefSeq" id="WP_067882195.1">
    <property type="nucleotide sequence ID" value="NZ_JAAXOP010000032.1"/>
</dbReference>
<evidence type="ECO:0000256" key="1">
    <source>
        <dbReference type="SAM" id="Phobius"/>
    </source>
</evidence>
<keyword evidence="3" id="KW-1185">Reference proteome</keyword>
<keyword evidence="1" id="KW-0812">Transmembrane</keyword>
<comment type="caution">
    <text evidence="2">The sequence shown here is derived from an EMBL/GenBank/DDBJ whole genome shotgun (WGS) entry which is preliminary data.</text>
</comment>